<sequence>MTWQLYQEKEREIHQCAIDLIQKEIKKKFVNEDIQFIENLLITNSWWDSVDTIAKYLVGGYLEQFPTETLLVIERFSDSENMWLNRTAIIFQLGYKANTNFDLLKAECEKHKYSNEFFIQKAIGWALRDYSRFNPNGVKEYVNSTNLKPLSKKEALRLL</sequence>
<organism evidence="1 2">
    <name type="scientific">Flavobacterium ponti</name>
    <dbReference type="NCBI Taxonomy" id="665133"/>
    <lineage>
        <taxon>Bacteria</taxon>
        <taxon>Pseudomonadati</taxon>
        <taxon>Bacteroidota</taxon>
        <taxon>Flavobacteriia</taxon>
        <taxon>Flavobacteriales</taxon>
        <taxon>Flavobacteriaceae</taxon>
        <taxon>Flavobacterium</taxon>
    </lineage>
</organism>
<accession>A0ABV9P2Z9</accession>
<dbReference type="Pfam" id="PF08713">
    <property type="entry name" value="DNA_alkylation"/>
    <property type="match status" value="1"/>
</dbReference>
<dbReference type="RefSeq" id="WP_379740455.1">
    <property type="nucleotide sequence ID" value="NZ_JBHSGW010000021.1"/>
</dbReference>
<dbReference type="Gene3D" id="1.25.10.90">
    <property type="match status" value="1"/>
</dbReference>
<reference evidence="2" key="1">
    <citation type="journal article" date="2019" name="Int. J. Syst. Evol. Microbiol.">
        <title>The Global Catalogue of Microorganisms (GCM) 10K type strain sequencing project: providing services to taxonomists for standard genome sequencing and annotation.</title>
        <authorList>
            <consortium name="The Broad Institute Genomics Platform"/>
            <consortium name="The Broad Institute Genome Sequencing Center for Infectious Disease"/>
            <person name="Wu L."/>
            <person name="Ma J."/>
        </authorList>
    </citation>
    <scope>NUCLEOTIDE SEQUENCE [LARGE SCALE GENOMIC DNA]</scope>
    <source>
        <strain evidence="2">CCUG 50349</strain>
    </source>
</reference>
<comment type="caution">
    <text evidence="1">The sequence shown here is derived from an EMBL/GenBank/DDBJ whole genome shotgun (WGS) entry which is preliminary data.</text>
</comment>
<gene>
    <name evidence="1" type="ORF">ACFO3U_08045</name>
</gene>
<dbReference type="InterPro" id="IPR016024">
    <property type="entry name" value="ARM-type_fold"/>
</dbReference>
<dbReference type="InterPro" id="IPR014825">
    <property type="entry name" value="DNA_alkylation"/>
</dbReference>
<dbReference type="PANTHER" id="PTHR34070">
    <property type="entry name" value="ARMADILLO-TYPE FOLD"/>
    <property type="match status" value="1"/>
</dbReference>
<name>A0ABV9P2Z9_9FLAO</name>
<dbReference type="Proteomes" id="UP001595885">
    <property type="component" value="Unassembled WGS sequence"/>
</dbReference>
<keyword evidence="2" id="KW-1185">Reference proteome</keyword>
<evidence type="ECO:0000313" key="1">
    <source>
        <dbReference type="EMBL" id="MFC4739943.1"/>
    </source>
</evidence>
<dbReference type="EMBL" id="JBHSGW010000021">
    <property type="protein sequence ID" value="MFC4739943.1"/>
    <property type="molecule type" value="Genomic_DNA"/>
</dbReference>
<dbReference type="SUPFAM" id="SSF48371">
    <property type="entry name" value="ARM repeat"/>
    <property type="match status" value="1"/>
</dbReference>
<proteinExistence type="predicted"/>
<protein>
    <submittedName>
        <fullName evidence="1">DNA alkylation repair protein</fullName>
    </submittedName>
</protein>
<dbReference type="PANTHER" id="PTHR34070:SF1">
    <property type="entry name" value="DNA ALKYLATION REPAIR PROTEIN"/>
    <property type="match status" value="1"/>
</dbReference>
<evidence type="ECO:0000313" key="2">
    <source>
        <dbReference type="Proteomes" id="UP001595885"/>
    </source>
</evidence>